<evidence type="ECO:0000313" key="8">
    <source>
        <dbReference type="Proteomes" id="UP000309747"/>
    </source>
</evidence>
<dbReference type="PANTHER" id="PTHR43525">
    <property type="entry name" value="PROTEIN MALY"/>
    <property type="match status" value="1"/>
</dbReference>
<feature type="domain" description="Aminotransferase class I/classII large" evidence="6">
    <location>
        <begin position="45"/>
        <end position="386"/>
    </location>
</feature>
<dbReference type="InterPro" id="IPR015421">
    <property type="entry name" value="PyrdxlP-dep_Trfase_major"/>
</dbReference>
<keyword evidence="4 7" id="KW-0456">Lyase</keyword>
<comment type="similarity">
    <text evidence="5">Belongs to the class-II pyridoxal-phosphate-dependent aminotransferase family. MalY/PatB cystathionine beta-lyase subfamily.</text>
</comment>
<evidence type="ECO:0000256" key="2">
    <source>
        <dbReference type="ARBA" id="ARBA00012224"/>
    </source>
</evidence>
<sequence>MTAPDFDRIIDRRGTRCSKWDDMQAAYGVSPEDGLAMWVADMDFAPPAAVQAAVQAAADHGVYGYPGANAPYLQAIRWWMATRHGWQIDTDWITTCAGLVNGVAMTLDAYTRPGDGVIVMSPVYHAFARVIRAADRDLVELPLALQDGQYRMDWSAWEGMLKGHERLLILCSPHNPGGRVWSPEELAQVVDFCRRHDLILVSDDIHCDLVMPGAPRHRMVATVVPEIADRLVTLTSATKTFNIAGAHLGNAIIADPDLRARFRHALTARGVSAGMLGMDMVAAAYSPEGAAWVDALMTYLDGNRRIFDAGVNAIPGLRSMPLQATYLSWVDFSGTGMTPAEVTARVEGPARIAANHGPTFGTGGADFLRFNIATPRARITEAVARLQSAFADLQ</sequence>
<comment type="cofactor">
    <cofactor evidence="1">
        <name>pyridoxal 5'-phosphate</name>
        <dbReference type="ChEBI" id="CHEBI:597326"/>
    </cofactor>
</comment>
<dbReference type="Pfam" id="PF00155">
    <property type="entry name" value="Aminotran_1_2"/>
    <property type="match status" value="1"/>
</dbReference>
<accession>A0A4U0R4C3</accession>
<dbReference type="SUPFAM" id="SSF53383">
    <property type="entry name" value="PLP-dependent transferases"/>
    <property type="match status" value="1"/>
</dbReference>
<gene>
    <name evidence="7" type="ORF">FA743_17495</name>
</gene>
<comment type="caution">
    <text evidence="7">The sequence shown here is derived from an EMBL/GenBank/DDBJ whole genome shotgun (WGS) entry which is preliminary data.</text>
</comment>
<dbReference type="InterPro" id="IPR004839">
    <property type="entry name" value="Aminotransferase_I/II_large"/>
</dbReference>
<evidence type="ECO:0000256" key="3">
    <source>
        <dbReference type="ARBA" id="ARBA00022898"/>
    </source>
</evidence>
<reference evidence="7 8" key="1">
    <citation type="submission" date="2019-04" db="EMBL/GenBank/DDBJ databases">
        <authorList>
            <person name="Li J."/>
        </authorList>
    </citation>
    <scope>NUCLEOTIDE SEQUENCE [LARGE SCALE GENOMIC DNA]</scope>
    <source>
        <strain evidence="7 8">KCTC 42687</strain>
    </source>
</reference>
<dbReference type="NCBIfam" id="TIGR04350">
    <property type="entry name" value="C_S_lyase_PatB"/>
    <property type="match status" value="1"/>
</dbReference>
<keyword evidence="3" id="KW-0663">Pyridoxal phosphate</keyword>
<organism evidence="7 8">
    <name type="scientific">Paracoccus gahaiensis</name>
    <dbReference type="NCBI Taxonomy" id="1706839"/>
    <lineage>
        <taxon>Bacteria</taxon>
        <taxon>Pseudomonadati</taxon>
        <taxon>Pseudomonadota</taxon>
        <taxon>Alphaproteobacteria</taxon>
        <taxon>Rhodobacterales</taxon>
        <taxon>Paracoccaceae</taxon>
        <taxon>Paracoccus</taxon>
    </lineage>
</organism>
<dbReference type="RefSeq" id="WP_136887374.1">
    <property type="nucleotide sequence ID" value="NZ_SUNI01000025.1"/>
</dbReference>
<dbReference type="CDD" id="cd00609">
    <property type="entry name" value="AAT_like"/>
    <property type="match status" value="1"/>
</dbReference>
<evidence type="ECO:0000259" key="6">
    <source>
        <dbReference type="Pfam" id="PF00155"/>
    </source>
</evidence>
<dbReference type="InterPro" id="IPR027619">
    <property type="entry name" value="C-S_lyase_PatB-like"/>
</dbReference>
<dbReference type="Gene3D" id="3.40.640.10">
    <property type="entry name" value="Type I PLP-dependent aspartate aminotransferase-like (Major domain)"/>
    <property type="match status" value="1"/>
</dbReference>
<keyword evidence="8" id="KW-1185">Reference proteome</keyword>
<evidence type="ECO:0000313" key="7">
    <source>
        <dbReference type="EMBL" id="TJZ89771.1"/>
    </source>
</evidence>
<dbReference type="EC" id="4.4.1.13" evidence="2"/>
<dbReference type="Gene3D" id="3.90.1150.10">
    <property type="entry name" value="Aspartate Aminotransferase, domain 1"/>
    <property type="match status" value="1"/>
</dbReference>
<name>A0A4U0R4C3_9RHOB</name>
<dbReference type="InterPro" id="IPR015424">
    <property type="entry name" value="PyrdxlP-dep_Trfase"/>
</dbReference>
<evidence type="ECO:0000256" key="5">
    <source>
        <dbReference type="ARBA" id="ARBA00037974"/>
    </source>
</evidence>
<dbReference type="GO" id="GO:0047804">
    <property type="term" value="F:cysteine-S-conjugate beta-lyase activity"/>
    <property type="evidence" value="ECO:0007669"/>
    <property type="project" value="UniProtKB-EC"/>
</dbReference>
<dbReference type="EMBL" id="SUNI01000025">
    <property type="protein sequence ID" value="TJZ89771.1"/>
    <property type="molecule type" value="Genomic_DNA"/>
</dbReference>
<dbReference type="InterPro" id="IPR051798">
    <property type="entry name" value="Class-II_PLP-Dep_Aminotrans"/>
</dbReference>
<proteinExistence type="inferred from homology"/>
<dbReference type="GO" id="GO:0030170">
    <property type="term" value="F:pyridoxal phosphate binding"/>
    <property type="evidence" value="ECO:0007669"/>
    <property type="project" value="InterPro"/>
</dbReference>
<evidence type="ECO:0000256" key="1">
    <source>
        <dbReference type="ARBA" id="ARBA00001933"/>
    </source>
</evidence>
<dbReference type="AlphaFoldDB" id="A0A4U0R4C3"/>
<dbReference type="Proteomes" id="UP000309747">
    <property type="component" value="Unassembled WGS sequence"/>
</dbReference>
<dbReference type="PANTHER" id="PTHR43525:SF1">
    <property type="entry name" value="PROTEIN MALY"/>
    <property type="match status" value="1"/>
</dbReference>
<dbReference type="InterPro" id="IPR015422">
    <property type="entry name" value="PyrdxlP-dep_Trfase_small"/>
</dbReference>
<evidence type="ECO:0000256" key="4">
    <source>
        <dbReference type="ARBA" id="ARBA00023239"/>
    </source>
</evidence>
<protein>
    <recommendedName>
        <fullName evidence="2">cysteine-S-conjugate beta-lyase</fullName>
        <ecNumber evidence="2">4.4.1.13</ecNumber>
    </recommendedName>
</protein>
<dbReference type="OrthoDB" id="3224382at2"/>